<organism evidence="12 13">
    <name type="scientific">Methanonatronarchaeum thermophilum</name>
    <dbReference type="NCBI Taxonomy" id="1927129"/>
    <lineage>
        <taxon>Archaea</taxon>
        <taxon>Methanobacteriati</taxon>
        <taxon>Methanobacteriota</taxon>
        <taxon>Methanonatronarchaeia</taxon>
        <taxon>Methanonatronarchaeales</taxon>
        <taxon>Methanonatronarchaeaceae</taxon>
        <taxon>Methanonatronarchaeum</taxon>
    </lineage>
</organism>
<dbReference type="OrthoDB" id="115072at2157"/>
<dbReference type="InterPro" id="IPR013785">
    <property type="entry name" value="Aldolase_TIM"/>
</dbReference>
<dbReference type="InterPro" id="IPR037128">
    <property type="entry name" value="Quinolinate_PRibosylTase_N_sf"/>
</dbReference>
<dbReference type="InterPro" id="IPR002638">
    <property type="entry name" value="Quinolinate_PRibosylTrfase_C"/>
</dbReference>
<evidence type="ECO:0000256" key="4">
    <source>
        <dbReference type="ARBA" id="ARBA00011218"/>
    </source>
</evidence>
<comment type="subunit">
    <text evidence="4 9">Hexamer formed by 3 homodimers.</text>
</comment>
<feature type="domain" description="Quinolinate phosphoribosyl transferase C-terminal" evidence="10">
    <location>
        <begin position="108"/>
        <end position="278"/>
    </location>
</feature>
<evidence type="ECO:0000256" key="8">
    <source>
        <dbReference type="ARBA" id="ARBA00047445"/>
    </source>
</evidence>
<dbReference type="Gene3D" id="3.90.1170.20">
    <property type="entry name" value="Quinolinate phosphoribosyl transferase, N-terminal domain"/>
    <property type="match status" value="1"/>
</dbReference>
<dbReference type="EMBL" id="MRZU01000003">
    <property type="protein sequence ID" value="OUJ18683.1"/>
    <property type="molecule type" value="Genomic_DNA"/>
</dbReference>
<evidence type="ECO:0000256" key="5">
    <source>
        <dbReference type="ARBA" id="ARBA00022642"/>
    </source>
</evidence>
<dbReference type="GO" id="GO:0034213">
    <property type="term" value="P:quinolinate catabolic process"/>
    <property type="evidence" value="ECO:0007669"/>
    <property type="project" value="TreeGrafter"/>
</dbReference>
<dbReference type="CDD" id="cd01572">
    <property type="entry name" value="QPRTase"/>
    <property type="match status" value="1"/>
</dbReference>
<dbReference type="PIRSF" id="PIRSF006250">
    <property type="entry name" value="NadC_ModD"/>
    <property type="match status" value="1"/>
</dbReference>
<dbReference type="RefSeq" id="WP_086636753.1">
    <property type="nucleotide sequence ID" value="NZ_MRZU01000003.1"/>
</dbReference>
<comment type="similarity">
    <text evidence="3 9">Belongs to the NadC/ModD family.</text>
</comment>
<keyword evidence="13" id="KW-1185">Reference proteome</keyword>
<dbReference type="Proteomes" id="UP000195137">
    <property type="component" value="Unassembled WGS sequence"/>
</dbReference>
<evidence type="ECO:0000256" key="1">
    <source>
        <dbReference type="ARBA" id="ARBA00003237"/>
    </source>
</evidence>
<dbReference type="InterPro" id="IPR027277">
    <property type="entry name" value="NadC/ModD"/>
</dbReference>
<sequence>MMLSEFDMDKLRMMLDEDLGDGDVTTESIISENDLGVGNVVVTEPGFIFGCSMVEFLFNEMGVVFDSGVEDGDRVSSDEVVGVVEGSVRDILMGERVALNLLCHLSGVATATKEMIDIVRDVNADVDVAATRKTTPLLRSFEKKAVKAVGGEPHRKNLGDFVLIKDNHLRYVESISKAVEMARAGGSKKIEIEVENCVEALEAVYAGADIVMLDNFSPKEVSKTVGVIEENGLLDEVVIEVSGGIEPSNIGSYAIKGVDLISSSYMTMKAPALDIKLDLI</sequence>
<gene>
    <name evidence="12" type="ORF">AMET1_0331</name>
</gene>
<comment type="pathway">
    <text evidence="2 9">Cofactor biosynthesis; NAD(+) biosynthesis; nicotinate D-ribonucleotide from quinolinate: step 1/1.</text>
</comment>
<dbReference type="UniPathway" id="UPA00253">
    <property type="reaction ID" value="UER00331"/>
</dbReference>
<evidence type="ECO:0000256" key="9">
    <source>
        <dbReference type="PIRNR" id="PIRNR006250"/>
    </source>
</evidence>
<dbReference type="SUPFAM" id="SSF54675">
    <property type="entry name" value="Nicotinate/Quinolinate PRTase N-terminal domain-like"/>
    <property type="match status" value="1"/>
</dbReference>
<evidence type="ECO:0000313" key="13">
    <source>
        <dbReference type="Proteomes" id="UP000195137"/>
    </source>
</evidence>
<dbReference type="GO" id="GO:0004514">
    <property type="term" value="F:nicotinate-nucleotide diphosphorylase (carboxylating) activity"/>
    <property type="evidence" value="ECO:0007669"/>
    <property type="project" value="UniProtKB-EC"/>
</dbReference>
<dbReference type="InterPro" id="IPR036068">
    <property type="entry name" value="Nicotinate_pribotase-like_C"/>
</dbReference>
<dbReference type="SUPFAM" id="SSF51690">
    <property type="entry name" value="Nicotinate/Quinolinate PRTase C-terminal domain-like"/>
    <property type="match status" value="1"/>
</dbReference>
<dbReference type="Gene3D" id="3.20.20.70">
    <property type="entry name" value="Aldolase class I"/>
    <property type="match status" value="1"/>
</dbReference>
<reference evidence="12 13" key="1">
    <citation type="submission" date="2016-12" db="EMBL/GenBank/DDBJ databases">
        <title>Discovery of methanogenic haloarchaea.</title>
        <authorList>
            <person name="Sorokin D.Y."/>
            <person name="Makarova K.S."/>
            <person name="Abbas B."/>
            <person name="Ferrer M."/>
            <person name="Golyshin P.N."/>
        </authorList>
    </citation>
    <scope>NUCLEOTIDE SEQUENCE [LARGE SCALE GENOMIC DNA]</scope>
    <source>
        <strain evidence="12">AMET1</strain>
    </source>
</reference>
<evidence type="ECO:0000256" key="7">
    <source>
        <dbReference type="ARBA" id="ARBA00022679"/>
    </source>
</evidence>
<keyword evidence="7 9" id="KW-0808">Transferase</keyword>
<dbReference type="Pfam" id="PF01729">
    <property type="entry name" value="QRPTase_C"/>
    <property type="match status" value="1"/>
</dbReference>
<dbReference type="AlphaFoldDB" id="A0A1Y3GEF6"/>
<protein>
    <recommendedName>
        <fullName evidence="9">Nicotinate-nucleotide pyrophosphorylase [carboxylating]</fullName>
        <ecNumber evidence="9">2.4.2.19</ecNumber>
    </recommendedName>
    <alternativeName>
        <fullName evidence="9">Quinolinate phosphoribosyltransferase [decarboxylating]</fullName>
    </alternativeName>
</protein>
<dbReference type="PANTHER" id="PTHR32179:SF3">
    <property type="entry name" value="NICOTINATE-NUCLEOTIDE PYROPHOSPHORYLASE [CARBOXYLATING]"/>
    <property type="match status" value="1"/>
</dbReference>
<dbReference type="Pfam" id="PF02749">
    <property type="entry name" value="QRPTase_N"/>
    <property type="match status" value="1"/>
</dbReference>
<evidence type="ECO:0000259" key="11">
    <source>
        <dbReference type="Pfam" id="PF02749"/>
    </source>
</evidence>
<evidence type="ECO:0000313" key="12">
    <source>
        <dbReference type="EMBL" id="OUJ18683.1"/>
    </source>
</evidence>
<dbReference type="PANTHER" id="PTHR32179">
    <property type="entry name" value="NICOTINATE-NUCLEOTIDE PYROPHOSPHORYLASE [CARBOXYLATING]"/>
    <property type="match status" value="1"/>
</dbReference>
<dbReference type="GO" id="GO:0009435">
    <property type="term" value="P:NAD+ biosynthetic process"/>
    <property type="evidence" value="ECO:0007669"/>
    <property type="project" value="UniProtKB-UniPathway"/>
</dbReference>
<accession>A0A1Y3GEF6</accession>
<evidence type="ECO:0000256" key="3">
    <source>
        <dbReference type="ARBA" id="ARBA00009400"/>
    </source>
</evidence>
<dbReference type="NCBIfam" id="TIGR00078">
    <property type="entry name" value="nadC"/>
    <property type="match status" value="1"/>
</dbReference>
<comment type="catalytic activity">
    <reaction evidence="8 9">
        <text>nicotinate beta-D-ribonucleotide + CO2 + diphosphate = quinolinate + 5-phospho-alpha-D-ribose 1-diphosphate + 2 H(+)</text>
        <dbReference type="Rhea" id="RHEA:12733"/>
        <dbReference type="ChEBI" id="CHEBI:15378"/>
        <dbReference type="ChEBI" id="CHEBI:16526"/>
        <dbReference type="ChEBI" id="CHEBI:29959"/>
        <dbReference type="ChEBI" id="CHEBI:33019"/>
        <dbReference type="ChEBI" id="CHEBI:57502"/>
        <dbReference type="ChEBI" id="CHEBI:58017"/>
        <dbReference type="EC" id="2.4.2.19"/>
    </reaction>
</comment>
<comment type="function">
    <text evidence="1 9">Involved in the catabolism of quinolinic acid (QA).</text>
</comment>
<dbReference type="FunFam" id="3.20.20.70:FF:000030">
    <property type="entry name" value="Nicotinate-nucleotide pyrophosphorylase, carboxylating"/>
    <property type="match status" value="1"/>
</dbReference>
<dbReference type="InterPro" id="IPR004393">
    <property type="entry name" value="NadC"/>
</dbReference>
<keyword evidence="5 9" id="KW-0662">Pyridine nucleotide biosynthesis</keyword>
<dbReference type="EC" id="2.4.2.19" evidence="9"/>
<name>A0A1Y3GEF6_9EURY</name>
<evidence type="ECO:0000256" key="2">
    <source>
        <dbReference type="ARBA" id="ARBA00004893"/>
    </source>
</evidence>
<dbReference type="InterPro" id="IPR022412">
    <property type="entry name" value="Quinolinate_PRibosylTrfase_N"/>
</dbReference>
<keyword evidence="6 9" id="KW-0328">Glycosyltransferase</keyword>
<proteinExistence type="inferred from homology"/>
<comment type="caution">
    <text evidence="12">The sequence shown here is derived from an EMBL/GenBank/DDBJ whole genome shotgun (WGS) entry which is preliminary data.</text>
</comment>
<dbReference type="GO" id="GO:0005737">
    <property type="term" value="C:cytoplasm"/>
    <property type="evidence" value="ECO:0007669"/>
    <property type="project" value="TreeGrafter"/>
</dbReference>
<evidence type="ECO:0000256" key="6">
    <source>
        <dbReference type="ARBA" id="ARBA00022676"/>
    </source>
</evidence>
<feature type="domain" description="Quinolinate phosphoribosyl transferase N-terminal" evidence="11">
    <location>
        <begin position="23"/>
        <end position="106"/>
    </location>
</feature>
<dbReference type="FunFam" id="3.90.1170.20:FF:000001">
    <property type="entry name" value="Nicotinate-nucleotide diphosphorylase (Carboxylating)"/>
    <property type="match status" value="1"/>
</dbReference>
<evidence type="ECO:0000259" key="10">
    <source>
        <dbReference type="Pfam" id="PF01729"/>
    </source>
</evidence>